<name>A0A1D2LPB3_BROTH</name>
<keyword evidence="1" id="KW-1133">Transmembrane helix</keyword>
<evidence type="ECO:0000313" key="3">
    <source>
        <dbReference type="Proteomes" id="UP000243591"/>
    </source>
</evidence>
<dbReference type="RefSeq" id="WP_069126268.1">
    <property type="nucleotide sequence ID" value="NZ_CP023483.1"/>
</dbReference>
<feature type="transmembrane region" description="Helical" evidence="1">
    <location>
        <begin position="32"/>
        <end position="52"/>
    </location>
</feature>
<dbReference type="EMBL" id="CP023483">
    <property type="protein sequence ID" value="ATF26845.1"/>
    <property type="molecule type" value="Genomic_DNA"/>
</dbReference>
<organism evidence="2 3">
    <name type="scientific">Brochothrix thermosphacta</name>
    <name type="common">Microbacterium thermosphactum</name>
    <dbReference type="NCBI Taxonomy" id="2756"/>
    <lineage>
        <taxon>Bacteria</taxon>
        <taxon>Bacillati</taxon>
        <taxon>Bacillota</taxon>
        <taxon>Bacilli</taxon>
        <taxon>Bacillales</taxon>
        <taxon>Listeriaceae</taxon>
        <taxon>Brochothrix</taxon>
    </lineage>
</organism>
<feature type="transmembrane region" description="Helical" evidence="1">
    <location>
        <begin position="59"/>
        <end position="77"/>
    </location>
</feature>
<dbReference type="Proteomes" id="UP000243591">
    <property type="component" value="Chromosome"/>
</dbReference>
<dbReference type="STRING" id="2756.BFR44_05020"/>
<feature type="transmembrane region" description="Helical" evidence="1">
    <location>
        <begin position="7"/>
        <end position="26"/>
    </location>
</feature>
<dbReference type="KEGG" id="bths:CNY62_11040"/>
<dbReference type="AlphaFoldDB" id="A0A1D2LPB3"/>
<gene>
    <name evidence="2" type="ORF">CNY62_11040</name>
</gene>
<evidence type="ECO:0000256" key="1">
    <source>
        <dbReference type="SAM" id="Phobius"/>
    </source>
</evidence>
<keyword evidence="1" id="KW-0812">Transmembrane</keyword>
<reference evidence="2 3" key="1">
    <citation type="submission" date="2017-09" db="EMBL/GenBank/DDBJ databases">
        <title>Complete Genome Sequences of Two Strains of the Meat Spoilage Bacterium Brochothrix thermosphacta Isolated from Ground Chicken.</title>
        <authorList>
            <person name="Paoli G.C."/>
            <person name="Wijey C."/>
            <person name="Chen C.-Y."/>
            <person name="Nguyen L."/>
            <person name="Yan X."/>
            <person name="Irwin P.L."/>
        </authorList>
    </citation>
    <scope>NUCLEOTIDE SEQUENCE [LARGE SCALE GENOMIC DNA]</scope>
    <source>
        <strain evidence="2 3">BI</strain>
    </source>
</reference>
<protein>
    <submittedName>
        <fullName evidence="2">Uncharacterized protein</fullName>
    </submittedName>
</protein>
<keyword evidence="1" id="KW-0472">Membrane</keyword>
<sequence>MLKKTVVVLALFFMILIVGNIMYSFLTEKTGFDYPIWLQIVMVISFSVLAIMKVQTKNYIVTLAASLAIILLITSLLNT</sequence>
<accession>A0A1D2LPB3</accession>
<keyword evidence="3" id="KW-1185">Reference proteome</keyword>
<proteinExistence type="predicted"/>
<dbReference type="OrthoDB" id="2990802at2"/>
<evidence type="ECO:0000313" key="2">
    <source>
        <dbReference type="EMBL" id="ATF26845.1"/>
    </source>
</evidence>